<dbReference type="InterPro" id="IPR050300">
    <property type="entry name" value="GDXG_lipolytic_enzyme"/>
</dbReference>
<organism evidence="4 5">
    <name type="scientific">Candidatus Clostridium radicumherbarum</name>
    <dbReference type="NCBI Taxonomy" id="3381662"/>
    <lineage>
        <taxon>Bacteria</taxon>
        <taxon>Bacillati</taxon>
        <taxon>Bacillota</taxon>
        <taxon>Clostridia</taxon>
        <taxon>Eubacteriales</taxon>
        <taxon>Clostridiaceae</taxon>
        <taxon>Clostridium</taxon>
    </lineage>
</organism>
<keyword evidence="5" id="KW-1185">Reference proteome</keyword>
<dbReference type="RefSeq" id="WP_406763837.1">
    <property type="nucleotide sequence ID" value="NZ_JBJHZY010000001.1"/>
</dbReference>
<evidence type="ECO:0000313" key="5">
    <source>
        <dbReference type="Proteomes" id="UP001623661"/>
    </source>
</evidence>
<proteinExistence type="predicted"/>
<dbReference type="InterPro" id="IPR029058">
    <property type="entry name" value="AB_hydrolase_fold"/>
</dbReference>
<evidence type="ECO:0000256" key="1">
    <source>
        <dbReference type="ARBA" id="ARBA00022801"/>
    </source>
</evidence>
<dbReference type="PANTHER" id="PTHR48081">
    <property type="entry name" value="AB HYDROLASE SUPERFAMILY PROTEIN C4A8.06C"/>
    <property type="match status" value="1"/>
</dbReference>
<dbReference type="InterPro" id="IPR013094">
    <property type="entry name" value="AB_hydrolase_3"/>
</dbReference>
<evidence type="ECO:0000313" key="4">
    <source>
        <dbReference type="EMBL" id="MFL0267229.1"/>
    </source>
</evidence>
<dbReference type="GO" id="GO:0016787">
    <property type="term" value="F:hydrolase activity"/>
    <property type="evidence" value="ECO:0007669"/>
    <property type="project" value="UniProtKB-KW"/>
</dbReference>
<dbReference type="PANTHER" id="PTHR48081:SF8">
    <property type="entry name" value="ALPHA_BETA HYDROLASE FOLD-3 DOMAIN-CONTAINING PROTEIN-RELATED"/>
    <property type="match status" value="1"/>
</dbReference>
<dbReference type="Pfam" id="PF07859">
    <property type="entry name" value="Abhydrolase_3"/>
    <property type="match status" value="1"/>
</dbReference>
<name>A0ABW8TPC2_9CLOT</name>
<accession>A0ABW8TPC2</accession>
<protein>
    <submittedName>
        <fullName evidence="4">Alpha/beta hydrolase</fullName>
    </submittedName>
</protein>
<evidence type="ECO:0000259" key="3">
    <source>
        <dbReference type="Pfam" id="PF07859"/>
    </source>
</evidence>
<dbReference type="SUPFAM" id="SSF53474">
    <property type="entry name" value="alpha/beta-Hydrolases"/>
    <property type="match status" value="1"/>
</dbReference>
<dbReference type="Gene3D" id="3.40.50.1820">
    <property type="entry name" value="alpha/beta hydrolase"/>
    <property type="match status" value="1"/>
</dbReference>
<dbReference type="Proteomes" id="UP001623661">
    <property type="component" value="Unassembled WGS sequence"/>
</dbReference>
<sequence>MKNKKGIWIFLIPVIAIIIVAFLFIKNLITTSYGKADMKIAVMMRINKYLNPNSINGKPVKEIRQILNNDATKWSAKPIPFSNIKNVSIDTPINKIPVRIYTPEGTSKYPIIIYSHGGYWIEGNVDSRDNVCRKLAKNTKAIVVSVEYRLAPENPFPAGLNDVYNVVQWVYKNAESINGDAGHIAVAGDSAGGNISAVVSQMVRDKNGPHITCQVLIYPSTNIYELNSKSWSYVSDELTISREDMEKFISLYVPKKEDRKSPYASPLLAKDFKDLPHTLIIIAEIDPLRDEGKAYGQKLKEEGNQVVVSMYKGCPHGFLTMDRISSAGDKAINEISLYLQKEFQR</sequence>
<gene>
    <name evidence="4" type="ORF">ACJDUH_03855</name>
</gene>
<evidence type="ECO:0000256" key="2">
    <source>
        <dbReference type="SAM" id="Phobius"/>
    </source>
</evidence>
<feature type="transmembrane region" description="Helical" evidence="2">
    <location>
        <begin position="7"/>
        <end position="25"/>
    </location>
</feature>
<keyword evidence="2" id="KW-0812">Transmembrane</keyword>
<keyword evidence="2" id="KW-0472">Membrane</keyword>
<reference evidence="4 5" key="1">
    <citation type="submission" date="2024-11" db="EMBL/GenBank/DDBJ databases">
        <authorList>
            <person name="Heng Y.C."/>
            <person name="Lim A.C.H."/>
            <person name="Lee J.K.Y."/>
            <person name="Kittelmann S."/>
        </authorList>
    </citation>
    <scope>NUCLEOTIDE SEQUENCE [LARGE SCALE GENOMIC DNA]</scope>
    <source>
        <strain evidence="4 5">WILCCON 0202</strain>
    </source>
</reference>
<keyword evidence="2" id="KW-1133">Transmembrane helix</keyword>
<dbReference type="EMBL" id="JBJHZY010000001">
    <property type="protein sequence ID" value="MFL0267229.1"/>
    <property type="molecule type" value="Genomic_DNA"/>
</dbReference>
<keyword evidence="1 4" id="KW-0378">Hydrolase</keyword>
<comment type="caution">
    <text evidence="4">The sequence shown here is derived from an EMBL/GenBank/DDBJ whole genome shotgun (WGS) entry which is preliminary data.</text>
</comment>
<feature type="domain" description="Alpha/beta hydrolase fold-3" evidence="3">
    <location>
        <begin position="112"/>
        <end position="319"/>
    </location>
</feature>